<dbReference type="WBParaSite" id="SSLN_0000803101-mRNA-1">
    <property type="protein sequence ID" value="SSLN_0000803101-mRNA-1"/>
    <property type="gene ID" value="SSLN_0000803101"/>
</dbReference>
<dbReference type="AlphaFoldDB" id="A0A183SU38"/>
<evidence type="ECO:0000313" key="2">
    <source>
        <dbReference type="Proteomes" id="UP000275846"/>
    </source>
</evidence>
<dbReference type="Proteomes" id="UP000275846">
    <property type="component" value="Unassembled WGS sequence"/>
</dbReference>
<reference evidence="3" key="1">
    <citation type="submission" date="2016-06" db="UniProtKB">
        <authorList>
            <consortium name="WormBaseParasite"/>
        </authorList>
    </citation>
    <scope>IDENTIFICATION</scope>
</reference>
<keyword evidence="2" id="KW-1185">Reference proteome</keyword>
<name>A0A183SU38_SCHSO</name>
<reference evidence="1 2" key="2">
    <citation type="submission" date="2018-11" db="EMBL/GenBank/DDBJ databases">
        <authorList>
            <consortium name="Pathogen Informatics"/>
        </authorList>
    </citation>
    <scope>NUCLEOTIDE SEQUENCE [LARGE SCALE GENOMIC DNA]</scope>
    <source>
        <strain evidence="1 2">NST_G2</strain>
    </source>
</reference>
<dbReference type="EMBL" id="UYSU01034280">
    <property type="protein sequence ID" value="VDL94121.1"/>
    <property type="molecule type" value="Genomic_DNA"/>
</dbReference>
<evidence type="ECO:0000313" key="3">
    <source>
        <dbReference type="WBParaSite" id="SSLN_0000803101-mRNA-1"/>
    </source>
</evidence>
<proteinExistence type="predicted"/>
<accession>A0A183SU38</accession>
<gene>
    <name evidence="1" type="ORF">SSLN_LOCUS7736</name>
</gene>
<protein>
    <submittedName>
        <fullName evidence="3">Secreted protein</fullName>
    </submittedName>
</protein>
<organism evidence="3">
    <name type="scientific">Schistocephalus solidus</name>
    <name type="common">Tapeworm</name>
    <dbReference type="NCBI Taxonomy" id="70667"/>
    <lineage>
        <taxon>Eukaryota</taxon>
        <taxon>Metazoa</taxon>
        <taxon>Spiralia</taxon>
        <taxon>Lophotrochozoa</taxon>
        <taxon>Platyhelminthes</taxon>
        <taxon>Cestoda</taxon>
        <taxon>Eucestoda</taxon>
        <taxon>Diphyllobothriidea</taxon>
        <taxon>Diphyllobothriidae</taxon>
        <taxon>Schistocephalus</taxon>
    </lineage>
</organism>
<sequence>MLGRLSVGVGRRRQFGLQASRLALAVTMRLVLQTTVPVLTILLQAAWFCSRSFQFVGFICSCFKEFFRVLISSHLARLSTGTRGDISIEEPSGSSFVVHPHEMVAPTQLQLSQQGVGAEEACLFYHFHIRDPVLSFQLQCLSETVKMEVLEHPRLLLVHRPGLHFIQQP</sequence>
<evidence type="ECO:0000313" key="1">
    <source>
        <dbReference type="EMBL" id="VDL94121.1"/>
    </source>
</evidence>